<dbReference type="RefSeq" id="WP_135876736.1">
    <property type="nucleotide sequence ID" value="NZ_SRSO01000009.1"/>
</dbReference>
<dbReference type="InterPro" id="IPR006342">
    <property type="entry name" value="FkbM_mtfrase"/>
</dbReference>
<dbReference type="GO" id="GO:0032259">
    <property type="term" value="P:methylation"/>
    <property type="evidence" value="ECO:0007669"/>
    <property type="project" value="UniProtKB-KW"/>
</dbReference>
<name>A0A4S1DYE4_9FLAO</name>
<dbReference type="AlphaFoldDB" id="A0A4S1DYE4"/>
<dbReference type="InterPro" id="IPR053188">
    <property type="entry name" value="FkbM_Methyltransferase"/>
</dbReference>
<dbReference type="GO" id="GO:0008171">
    <property type="term" value="F:O-methyltransferase activity"/>
    <property type="evidence" value="ECO:0007669"/>
    <property type="project" value="TreeGrafter"/>
</dbReference>
<organism evidence="2 3">
    <name type="scientific">Flavivirga rizhaonensis</name>
    <dbReference type="NCBI Taxonomy" id="2559571"/>
    <lineage>
        <taxon>Bacteria</taxon>
        <taxon>Pseudomonadati</taxon>
        <taxon>Bacteroidota</taxon>
        <taxon>Flavobacteriia</taxon>
        <taxon>Flavobacteriales</taxon>
        <taxon>Flavobacteriaceae</taxon>
        <taxon>Flavivirga</taxon>
    </lineage>
</organism>
<dbReference type="InterPro" id="IPR029063">
    <property type="entry name" value="SAM-dependent_MTases_sf"/>
</dbReference>
<dbReference type="PANTHER" id="PTHR36973:SF4">
    <property type="entry name" value="NODULATION PROTEIN"/>
    <property type="match status" value="1"/>
</dbReference>
<dbReference type="Gene3D" id="3.40.50.150">
    <property type="entry name" value="Vaccinia Virus protein VP39"/>
    <property type="match status" value="1"/>
</dbReference>
<keyword evidence="3" id="KW-1185">Reference proteome</keyword>
<keyword evidence="2" id="KW-0808">Transferase</keyword>
<evidence type="ECO:0000313" key="2">
    <source>
        <dbReference type="EMBL" id="TGV02993.1"/>
    </source>
</evidence>
<sequence length="282" mass="32027">MSKKLKYTLLKLKSSLRNKILGKYAIGVIYETKNGNIAAPVNDLMVGKKLGKKGEYDMSEVNTIKDFIKPTDTIYIVGGHWGTLLIPLSKYCKKVIGYEANPKTFYFLETNLLINRIDNVSLFNNAAGDASKKVKFYTSTINTGGSKIKPKIDKYMYKYDNPDTIEVDMIAIDDHAKANNLDDAQGIIMDIEGAEYYALQGMTNTLKASKFLYIEYVPHHLENVSTTSNEDFFSLILPHYNTARFMNEKSKSFDINNNREEFFSYVNKLKEAGKSDNILFSE</sequence>
<keyword evidence="2" id="KW-0489">Methyltransferase</keyword>
<gene>
    <name evidence="2" type="ORF">EM932_08390</name>
</gene>
<dbReference type="SUPFAM" id="SSF53335">
    <property type="entry name" value="S-adenosyl-L-methionine-dependent methyltransferases"/>
    <property type="match status" value="1"/>
</dbReference>
<accession>A0A4S1DYE4</accession>
<proteinExistence type="predicted"/>
<dbReference type="NCBIfam" id="TIGR01444">
    <property type="entry name" value="fkbM_fam"/>
    <property type="match status" value="1"/>
</dbReference>
<feature type="domain" description="Methyltransferase FkbM" evidence="1">
    <location>
        <begin position="89"/>
        <end position="220"/>
    </location>
</feature>
<dbReference type="Proteomes" id="UP000307602">
    <property type="component" value="Unassembled WGS sequence"/>
</dbReference>
<comment type="caution">
    <text evidence="2">The sequence shown here is derived from an EMBL/GenBank/DDBJ whole genome shotgun (WGS) entry which is preliminary data.</text>
</comment>
<reference evidence="2 3" key="1">
    <citation type="submission" date="2019-04" db="EMBL/GenBank/DDBJ databases">
        <authorList>
            <person name="Liu A."/>
        </authorList>
    </citation>
    <scope>NUCLEOTIDE SEQUENCE [LARGE SCALE GENOMIC DNA]</scope>
    <source>
        <strain evidence="2 3">RZ03</strain>
    </source>
</reference>
<evidence type="ECO:0000313" key="3">
    <source>
        <dbReference type="Proteomes" id="UP000307602"/>
    </source>
</evidence>
<evidence type="ECO:0000259" key="1">
    <source>
        <dbReference type="Pfam" id="PF05050"/>
    </source>
</evidence>
<protein>
    <submittedName>
        <fullName evidence="2">FkbM family methyltransferase</fullName>
    </submittedName>
</protein>
<dbReference type="PANTHER" id="PTHR36973">
    <property type="entry name" value="SLL1456 PROTEIN-RELATED"/>
    <property type="match status" value="1"/>
</dbReference>
<dbReference type="Pfam" id="PF05050">
    <property type="entry name" value="Methyltransf_21"/>
    <property type="match status" value="1"/>
</dbReference>
<dbReference type="EMBL" id="SRSO01000009">
    <property type="protein sequence ID" value="TGV02993.1"/>
    <property type="molecule type" value="Genomic_DNA"/>
</dbReference>
<dbReference type="OrthoDB" id="9812600at2"/>